<evidence type="ECO:0000256" key="7">
    <source>
        <dbReference type="ARBA" id="ARBA00022729"/>
    </source>
</evidence>
<keyword evidence="8" id="KW-0378">Hydrolase</keyword>
<feature type="binding site" evidence="14">
    <location>
        <position position="234"/>
    </location>
    <ligand>
        <name>substrate</name>
    </ligand>
</feature>
<dbReference type="PRINTS" id="PR00725">
    <property type="entry name" value="DADACBPTASE1"/>
</dbReference>
<reference evidence="18 19" key="2">
    <citation type="journal article" date="2012" name="Stand. Genomic Sci.">
        <title>Complete Genome Sequence of Clostridium clariflavum DSM 19732.</title>
        <authorList>
            <person name="Izquierdo J.A."/>
            <person name="Goodwin L."/>
            <person name="Davenport K.W."/>
            <person name="Teshima H."/>
            <person name="Bruce D."/>
            <person name="Detter C."/>
            <person name="Tapia R."/>
            <person name="Han S."/>
            <person name="Land M."/>
            <person name="Hauser L."/>
            <person name="Jeffries C.D."/>
            <person name="Han J."/>
            <person name="Pitluck S."/>
            <person name="Nolan M."/>
            <person name="Chen A."/>
            <person name="Huntemann M."/>
            <person name="Mavromatis K."/>
            <person name="Mikhailova N."/>
            <person name="Liolios K."/>
            <person name="Woyke T."/>
            <person name="Lynd L.R."/>
        </authorList>
    </citation>
    <scope>NUCLEOTIDE SEQUENCE [LARGE SCALE GENOMIC DNA]</scope>
    <source>
        <strain evidence="19">DSM 19732 / NBRC 101661 / EBR45</strain>
    </source>
</reference>
<keyword evidence="11" id="KW-0961">Cell wall biogenesis/degradation</keyword>
<name>G8LUZ9_ACECE</name>
<keyword evidence="9" id="KW-0133">Cell shape</keyword>
<dbReference type="HOGENOM" id="CLU_027070_7_3_9"/>
<feature type="domain" description="Peptidase S11 D-Ala-D-Ala carboxypeptidase A C-terminal" evidence="17">
    <location>
        <begin position="284"/>
        <end position="377"/>
    </location>
</feature>
<accession>G8LUZ9</accession>
<dbReference type="EC" id="3.4.16.4" evidence="4"/>
<dbReference type="Proteomes" id="UP000005435">
    <property type="component" value="Chromosome"/>
</dbReference>
<gene>
    <name evidence="18" type="ordered locus">Clocl_3042</name>
</gene>
<evidence type="ECO:0000259" key="17">
    <source>
        <dbReference type="SMART" id="SM00936"/>
    </source>
</evidence>
<dbReference type="RefSeq" id="WP_014256121.1">
    <property type="nucleotide sequence ID" value="NC_016627.1"/>
</dbReference>
<evidence type="ECO:0000256" key="8">
    <source>
        <dbReference type="ARBA" id="ARBA00022801"/>
    </source>
</evidence>
<dbReference type="KEGG" id="ccl:Clocl_3042"/>
<comment type="function">
    <text evidence="1">Removes C-terminal D-alanyl residues from sugar-peptide cell wall precursors.</text>
</comment>
<feature type="transmembrane region" description="Helical" evidence="16">
    <location>
        <begin position="400"/>
        <end position="418"/>
    </location>
</feature>
<feature type="active site" evidence="13">
    <location>
        <position position="116"/>
    </location>
</feature>
<dbReference type="SMART" id="SM00936">
    <property type="entry name" value="PBP5_C"/>
    <property type="match status" value="1"/>
</dbReference>
<dbReference type="Gene3D" id="2.60.410.10">
    <property type="entry name" value="D-Ala-D-Ala carboxypeptidase, C-terminal domain"/>
    <property type="match status" value="1"/>
</dbReference>
<evidence type="ECO:0000256" key="14">
    <source>
        <dbReference type="PIRSR" id="PIRSR618044-2"/>
    </source>
</evidence>
<evidence type="ECO:0000256" key="13">
    <source>
        <dbReference type="PIRSR" id="PIRSR618044-1"/>
    </source>
</evidence>
<evidence type="ECO:0000256" key="1">
    <source>
        <dbReference type="ARBA" id="ARBA00003217"/>
    </source>
</evidence>
<dbReference type="SUPFAM" id="SSF56601">
    <property type="entry name" value="beta-lactamase/transpeptidase-like"/>
    <property type="match status" value="1"/>
</dbReference>
<dbReference type="InterPro" id="IPR037167">
    <property type="entry name" value="Peptidase_S11_C_sf"/>
</dbReference>
<evidence type="ECO:0000313" key="18">
    <source>
        <dbReference type="EMBL" id="AEV69576.1"/>
    </source>
</evidence>
<dbReference type="PANTHER" id="PTHR21581:SF6">
    <property type="entry name" value="TRAFFICKING PROTEIN PARTICLE COMPLEX SUBUNIT 12"/>
    <property type="match status" value="1"/>
</dbReference>
<dbReference type="SUPFAM" id="SSF69189">
    <property type="entry name" value="Penicillin-binding protein associated domain"/>
    <property type="match status" value="1"/>
</dbReference>
<sequence precursor="true">MRKLITGIILTAALIINSTTQIKAQTFNFDAKSYILIDSKTGYVICEHNADQQVYPASTTKIMTAILGIENAKPDDIMTVSQYAIDNIGPGGMNIGLLPGEQLTFKDLLNALLVRSANETAFVIAENIGPTVDAFMKKMNERAKELGALNTNFVNPCGMDTDESAKNHLTTARDLALMAKYAMTLPLFRETVKKTSCTIPPTNKHEEEIILPSTNKLFQARYKSEYYTEVTGIKTGYTNRALFTLVASAANEDGMELISVILGCPTDAIYQYTKELLEYGFKNYSQKNLIAENTYVTSVTVADASFNPNLDLVAAEDFKCILPNDPDAFDSVSKNIKVKENITAPVKKGTVLGSVEFVKDGFVLGEVNLIASRDIEKLIPTPVPSQKIMSTVGNSRTFKTLKVLFFIVVGFLILRFILRKISRRRRMNRLY</sequence>
<evidence type="ECO:0000256" key="5">
    <source>
        <dbReference type="ARBA" id="ARBA00022645"/>
    </source>
</evidence>
<comment type="pathway">
    <text evidence="2">Cell wall biogenesis; peptidoglycan biosynthesis.</text>
</comment>
<keyword evidence="19" id="KW-1185">Reference proteome</keyword>
<dbReference type="Gene3D" id="3.40.710.10">
    <property type="entry name" value="DD-peptidase/beta-lactamase superfamily"/>
    <property type="match status" value="1"/>
</dbReference>
<evidence type="ECO:0000256" key="16">
    <source>
        <dbReference type="SAM" id="Phobius"/>
    </source>
</evidence>
<keyword evidence="16" id="KW-0472">Membrane</keyword>
<reference evidence="19" key="1">
    <citation type="submission" date="2011-12" db="EMBL/GenBank/DDBJ databases">
        <title>Complete sequence of Clostridium clariflavum DSM 19732.</title>
        <authorList>
            <consortium name="US DOE Joint Genome Institute"/>
            <person name="Lucas S."/>
            <person name="Han J."/>
            <person name="Lapidus A."/>
            <person name="Cheng J.-F."/>
            <person name="Goodwin L."/>
            <person name="Pitluck S."/>
            <person name="Peters L."/>
            <person name="Teshima H."/>
            <person name="Detter J.C."/>
            <person name="Han C."/>
            <person name="Tapia R."/>
            <person name="Land M."/>
            <person name="Hauser L."/>
            <person name="Kyrpides N."/>
            <person name="Ivanova N."/>
            <person name="Pagani I."/>
            <person name="Kitzmiller T."/>
            <person name="Lynd L."/>
            <person name="Izquierdo J."/>
            <person name="Woyke T."/>
        </authorList>
    </citation>
    <scope>NUCLEOTIDE SEQUENCE [LARGE SCALE GENOMIC DNA]</scope>
    <source>
        <strain evidence="19">DSM 19732 / NBRC 101661 / EBR45</strain>
    </source>
</reference>
<dbReference type="OrthoDB" id="9791132at2"/>
<evidence type="ECO:0000256" key="6">
    <source>
        <dbReference type="ARBA" id="ARBA00022670"/>
    </source>
</evidence>
<evidence type="ECO:0000256" key="3">
    <source>
        <dbReference type="ARBA" id="ARBA00007164"/>
    </source>
</evidence>
<comment type="catalytic activity">
    <reaction evidence="12">
        <text>Preferential cleavage: (Ac)2-L-Lys-D-Ala-|-D-Ala. Also transpeptidation of peptidyl-alanyl moieties that are N-acyl substituents of D-alanine.</text>
        <dbReference type="EC" id="3.4.16.4"/>
    </reaction>
</comment>
<dbReference type="GO" id="GO:0008360">
    <property type="term" value="P:regulation of cell shape"/>
    <property type="evidence" value="ECO:0007669"/>
    <property type="project" value="UniProtKB-KW"/>
</dbReference>
<organism evidence="18 19">
    <name type="scientific">Acetivibrio clariflavus (strain DSM 19732 / NBRC 101661 / EBR45)</name>
    <name type="common">Clostridium clariflavum</name>
    <dbReference type="NCBI Taxonomy" id="720554"/>
    <lineage>
        <taxon>Bacteria</taxon>
        <taxon>Bacillati</taxon>
        <taxon>Bacillota</taxon>
        <taxon>Clostridia</taxon>
        <taxon>Eubacteriales</taxon>
        <taxon>Oscillospiraceae</taxon>
        <taxon>Acetivibrio</taxon>
    </lineage>
</organism>
<keyword evidence="16" id="KW-0812">Transmembrane</keyword>
<comment type="similarity">
    <text evidence="3 15">Belongs to the peptidase S11 family.</text>
</comment>
<evidence type="ECO:0000256" key="12">
    <source>
        <dbReference type="ARBA" id="ARBA00034000"/>
    </source>
</evidence>
<dbReference type="InterPro" id="IPR015956">
    <property type="entry name" value="Peniciliin-bd_prot_C_sf"/>
</dbReference>
<evidence type="ECO:0000256" key="2">
    <source>
        <dbReference type="ARBA" id="ARBA00004752"/>
    </source>
</evidence>
<evidence type="ECO:0000256" key="11">
    <source>
        <dbReference type="ARBA" id="ARBA00023316"/>
    </source>
</evidence>
<dbReference type="GO" id="GO:0006508">
    <property type="term" value="P:proteolysis"/>
    <property type="evidence" value="ECO:0007669"/>
    <property type="project" value="UniProtKB-KW"/>
</dbReference>
<dbReference type="STRING" id="720554.Clocl_3042"/>
<protein>
    <recommendedName>
        <fullName evidence="4">serine-type D-Ala-D-Ala carboxypeptidase</fullName>
        <ecNumber evidence="4">3.4.16.4</ecNumber>
    </recommendedName>
</protein>
<dbReference type="UniPathway" id="UPA00219"/>
<evidence type="ECO:0000256" key="4">
    <source>
        <dbReference type="ARBA" id="ARBA00012448"/>
    </source>
</evidence>
<dbReference type="GO" id="GO:0071555">
    <property type="term" value="P:cell wall organization"/>
    <property type="evidence" value="ECO:0007669"/>
    <property type="project" value="UniProtKB-KW"/>
</dbReference>
<proteinExistence type="inferred from homology"/>
<dbReference type="GO" id="GO:0009002">
    <property type="term" value="F:serine-type D-Ala-D-Ala carboxypeptidase activity"/>
    <property type="evidence" value="ECO:0007669"/>
    <property type="project" value="UniProtKB-EC"/>
</dbReference>
<evidence type="ECO:0000313" key="19">
    <source>
        <dbReference type="Proteomes" id="UP000005435"/>
    </source>
</evidence>
<feature type="active site" description="Acyl-ester intermediate" evidence="13">
    <location>
        <position position="58"/>
    </location>
</feature>
<evidence type="ECO:0000256" key="10">
    <source>
        <dbReference type="ARBA" id="ARBA00022984"/>
    </source>
</evidence>
<evidence type="ECO:0000256" key="9">
    <source>
        <dbReference type="ARBA" id="ARBA00022960"/>
    </source>
</evidence>
<dbReference type="EMBL" id="CP003065">
    <property type="protein sequence ID" value="AEV69576.1"/>
    <property type="molecule type" value="Genomic_DNA"/>
</dbReference>
<keyword evidence="10" id="KW-0573">Peptidoglycan synthesis</keyword>
<keyword evidence="16" id="KW-1133">Transmembrane helix</keyword>
<dbReference type="InterPro" id="IPR001967">
    <property type="entry name" value="Peptidase_S11_N"/>
</dbReference>
<dbReference type="InterPro" id="IPR012338">
    <property type="entry name" value="Beta-lactam/transpept-like"/>
</dbReference>
<feature type="active site" description="Proton acceptor" evidence="13">
    <location>
        <position position="61"/>
    </location>
</feature>
<dbReference type="InterPro" id="IPR018044">
    <property type="entry name" value="Peptidase_S11"/>
</dbReference>
<dbReference type="AlphaFoldDB" id="G8LUZ9"/>
<dbReference type="Pfam" id="PF07943">
    <property type="entry name" value="PBP5_C"/>
    <property type="match status" value="1"/>
</dbReference>
<dbReference type="GO" id="GO:0009252">
    <property type="term" value="P:peptidoglycan biosynthetic process"/>
    <property type="evidence" value="ECO:0007669"/>
    <property type="project" value="UniProtKB-UniPathway"/>
</dbReference>
<dbReference type="Pfam" id="PF00768">
    <property type="entry name" value="Peptidase_S11"/>
    <property type="match status" value="1"/>
</dbReference>
<dbReference type="eggNOG" id="COG1686">
    <property type="taxonomic scope" value="Bacteria"/>
</dbReference>
<keyword evidence="5 18" id="KW-0121">Carboxypeptidase</keyword>
<keyword evidence="6" id="KW-0645">Protease</keyword>
<evidence type="ECO:0000256" key="15">
    <source>
        <dbReference type="RuleBase" id="RU004016"/>
    </source>
</evidence>
<keyword evidence="7" id="KW-0732">Signal</keyword>
<dbReference type="PANTHER" id="PTHR21581">
    <property type="entry name" value="D-ALANYL-D-ALANINE CARBOXYPEPTIDASE"/>
    <property type="match status" value="1"/>
</dbReference>
<dbReference type="InterPro" id="IPR012907">
    <property type="entry name" value="Peptidase_S11_C"/>
</dbReference>